<keyword evidence="3" id="KW-1185">Reference proteome</keyword>
<dbReference type="InterPro" id="IPR055726">
    <property type="entry name" value="DUF7302"/>
</dbReference>
<dbReference type="Pfam" id="PF23976">
    <property type="entry name" value="DUF7302"/>
    <property type="match status" value="1"/>
</dbReference>
<evidence type="ECO:0000256" key="1">
    <source>
        <dbReference type="SAM" id="MobiDB-lite"/>
    </source>
</evidence>
<evidence type="ECO:0000313" key="3">
    <source>
        <dbReference type="Proteomes" id="UP000008902"/>
    </source>
</evidence>
<feature type="compositionally biased region" description="Basic residues" evidence="1">
    <location>
        <begin position="36"/>
        <end position="47"/>
    </location>
</feature>
<accession>G1JV70</accession>
<dbReference type="GeneID" id="18565127"/>
<evidence type="ECO:0000313" key="2">
    <source>
        <dbReference type="EMBL" id="AEL17850.1"/>
    </source>
</evidence>
<proteinExistence type="predicted"/>
<protein>
    <recommendedName>
        <fullName evidence="4">Head-to-tail connector protein</fullName>
    </recommendedName>
</protein>
<organism evidence="2 3">
    <name type="scientific">Mycobacterium phage Trixie</name>
    <dbReference type="NCBI Taxonomy" id="1071503"/>
    <lineage>
        <taxon>Viruses</taxon>
        <taxon>Duplodnaviria</taxon>
        <taxon>Heunggongvirae</taxon>
        <taxon>Uroviricota</taxon>
        <taxon>Caudoviricetes</taxon>
        <taxon>Fromanvirus</taxon>
        <taxon>Fromanvirus trixie</taxon>
    </lineage>
</organism>
<dbReference type="Proteomes" id="UP000008902">
    <property type="component" value="Segment"/>
</dbReference>
<feature type="region of interest" description="Disordered" evidence="1">
    <location>
        <begin position="30"/>
        <end position="60"/>
    </location>
</feature>
<reference evidence="2 3" key="1">
    <citation type="journal article" date="2012" name="J. Virol.">
        <title>Complete Genome Sequences of 138 Mycobacteriophages.</title>
        <authorList>
            <consortium name="the Science Education Alliance Phage Hunters Advancing Genomics and Evolutionary Science Program"/>
            <consortium name="the KwaZulu-Natal Research Institute for Tuberculosis and HIV Mycobacterial Genetics Course Students"/>
            <consortium name="the Phage Hunters Integrating Research and Education Program"/>
            <person name="Hatfull G.F."/>
        </authorList>
    </citation>
    <scope>NUCLEOTIDE SEQUENCE [LARGE SCALE GENOMIC DNA]</scope>
</reference>
<sequence>MRIQSTSNGGFADVDPDYAERLIAAGLFKAVEPPKPARKAPARRAPTKTKPAPQEPKNEE</sequence>
<gene>
    <name evidence="2" type="primary">20</name>
    <name evidence="2" type="ORF">TRIXIE_20</name>
</gene>
<evidence type="ECO:0008006" key="4">
    <source>
        <dbReference type="Google" id="ProtNLM"/>
    </source>
</evidence>
<name>G1JV70_9CAUD</name>
<dbReference type="RefSeq" id="YP_009017151.1">
    <property type="nucleotide sequence ID" value="NC_023731.1"/>
</dbReference>
<dbReference type="OrthoDB" id="28306at10239"/>
<dbReference type="KEGG" id="vg:18565127"/>
<dbReference type="EMBL" id="JN408461">
    <property type="protein sequence ID" value="AEL17850.1"/>
    <property type="molecule type" value="Genomic_DNA"/>
</dbReference>